<name>D5H999_SALRM</name>
<evidence type="ECO:0000313" key="1">
    <source>
        <dbReference type="EMBL" id="CBH24604.1"/>
    </source>
</evidence>
<dbReference type="Proteomes" id="UP000000933">
    <property type="component" value="Chromosome"/>
</dbReference>
<dbReference type="KEGG" id="srm:SRM_01683"/>
<dbReference type="HOGENOM" id="CLU_2865278_0_0_10"/>
<protein>
    <submittedName>
        <fullName evidence="1">Uncharacterized protein</fullName>
    </submittedName>
</protein>
<dbReference type="AlphaFoldDB" id="D5H999"/>
<accession>D5H999</accession>
<organism evidence="1 2">
    <name type="scientific">Salinibacter ruber (strain M8)</name>
    <dbReference type="NCBI Taxonomy" id="761659"/>
    <lineage>
        <taxon>Bacteria</taxon>
        <taxon>Pseudomonadati</taxon>
        <taxon>Rhodothermota</taxon>
        <taxon>Rhodothermia</taxon>
        <taxon>Rhodothermales</taxon>
        <taxon>Salinibacteraceae</taxon>
        <taxon>Salinibacter</taxon>
    </lineage>
</organism>
<evidence type="ECO:0000313" key="2">
    <source>
        <dbReference type="Proteomes" id="UP000000933"/>
    </source>
</evidence>
<sequence length="64" mass="7344">MGLNFLMKGIYSTNAGELIRSLIWNDQYNRKRKPNYCNNNVTQDGTKKVPTKMRSYGRVCGEAV</sequence>
<gene>
    <name evidence="1" type="ordered locus">SRM_01683</name>
</gene>
<proteinExistence type="predicted"/>
<dbReference type="EMBL" id="FP565814">
    <property type="protein sequence ID" value="CBH24604.1"/>
    <property type="molecule type" value="Genomic_DNA"/>
</dbReference>
<reference evidence="2" key="2">
    <citation type="submission" date="2010-04" db="EMBL/GenBank/DDBJ databases">
        <title>Genome sequence of Salinibacter ruber M8.</title>
        <authorList>
            <consortium name="Genoscope"/>
        </authorList>
    </citation>
    <scope>NUCLEOTIDE SEQUENCE [LARGE SCALE GENOMIC DNA]</scope>
    <source>
        <strain evidence="2">M8</strain>
    </source>
</reference>
<reference evidence="1 2" key="1">
    <citation type="journal article" date="2010" name="ISME J.">
        <title>Fine-scale evolution: genomic, phenotypic and ecological differentiation in two coexisting Salinibacter ruber strains.</title>
        <authorList>
            <person name="Pena A."/>
            <person name="Teeling H."/>
            <person name="Huerta-Cepas J."/>
            <person name="Santos F."/>
            <person name="Yarza P."/>
            <person name="Brito-Echeverria J."/>
            <person name="Lucio M."/>
            <person name="Schmitt-Kopplin P."/>
            <person name="Meseguer I."/>
            <person name="Schenowitz C."/>
            <person name="Dossat C."/>
            <person name="Barbe V."/>
            <person name="Dopazo J."/>
            <person name="Rossello-Mora R."/>
            <person name="Schuler M."/>
            <person name="Glockner F.O."/>
            <person name="Amann R."/>
            <person name="Gabaldon T."/>
            <person name="Anton J."/>
        </authorList>
    </citation>
    <scope>NUCLEOTIDE SEQUENCE [LARGE SCALE GENOMIC DNA]</scope>
    <source>
        <strain evidence="1 2">M8</strain>
    </source>
</reference>